<reference evidence="2 3" key="1">
    <citation type="submission" date="2024-06" db="EMBL/GenBank/DDBJ databases">
        <authorList>
            <person name="Pan Q."/>
            <person name="Wen M."/>
            <person name="Jouanno E."/>
            <person name="Zahm M."/>
            <person name="Klopp C."/>
            <person name="Cabau C."/>
            <person name="Louis A."/>
            <person name="Berthelot C."/>
            <person name="Parey E."/>
            <person name="Roest Crollius H."/>
            <person name="Montfort J."/>
            <person name="Robinson-Rechavi M."/>
            <person name="Bouchez O."/>
            <person name="Lampietro C."/>
            <person name="Lopez Roques C."/>
            <person name="Donnadieu C."/>
            <person name="Postlethwait J."/>
            <person name="Bobe J."/>
            <person name="Verreycken H."/>
            <person name="Guiguen Y."/>
        </authorList>
    </citation>
    <scope>NUCLEOTIDE SEQUENCE [LARGE SCALE GENOMIC DNA]</scope>
    <source>
        <strain evidence="2">Up_M1</strain>
        <tissue evidence="2">Testis</tissue>
    </source>
</reference>
<dbReference type="InterPro" id="IPR001611">
    <property type="entry name" value="Leu-rich_rpt"/>
</dbReference>
<evidence type="ECO:0008006" key="4">
    <source>
        <dbReference type="Google" id="ProtNLM"/>
    </source>
</evidence>
<dbReference type="InterPro" id="IPR032675">
    <property type="entry name" value="LRR_dom_sf"/>
</dbReference>
<feature type="region of interest" description="Disordered" evidence="1">
    <location>
        <begin position="41"/>
        <end position="65"/>
    </location>
</feature>
<dbReference type="SUPFAM" id="SSF52047">
    <property type="entry name" value="RNI-like"/>
    <property type="match status" value="2"/>
</dbReference>
<comment type="caution">
    <text evidence="2">The sequence shown here is derived from an EMBL/GenBank/DDBJ whole genome shotgun (WGS) entry which is preliminary data.</text>
</comment>
<accession>A0ABD0XF60</accession>
<proteinExistence type="predicted"/>
<evidence type="ECO:0000313" key="2">
    <source>
        <dbReference type="EMBL" id="KAL1006544.1"/>
    </source>
</evidence>
<organism evidence="2 3">
    <name type="scientific">Umbra pygmaea</name>
    <name type="common">Eastern mudminnow</name>
    <dbReference type="NCBI Taxonomy" id="75934"/>
    <lineage>
        <taxon>Eukaryota</taxon>
        <taxon>Metazoa</taxon>
        <taxon>Chordata</taxon>
        <taxon>Craniata</taxon>
        <taxon>Vertebrata</taxon>
        <taxon>Euteleostomi</taxon>
        <taxon>Actinopterygii</taxon>
        <taxon>Neopterygii</taxon>
        <taxon>Teleostei</taxon>
        <taxon>Protacanthopterygii</taxon>
        <taxon>Esociformes</taxon>
        <taxon>Umbridae</taxon>
        <taxon>Umbra</taxon>
    </lineage>
</organism>
<name>A0ABD0XF60_UMBPY</name>
<dbReference type="PANTHER" id="PTHR24109:SF3">
    <property type="entry name" value="LEUCINE-RICH REPEAT-CONTAINING PROTEIN 31"/>
    <property type="match status" value="1"/>
</dbReference>
<evidence type="ECO:0000256" key="1">
    <source>
        <dbReference type="SAM" id="MobiDB-lite"/>
    </source>
</evidence>
<evidence type="ECO:0000313" key="3">
    <source>
        <dbReference type="Proteomes" id="UP001557470"/>
    </source>
</evidence>
<dbReference type="Gene3D" id="3.80.10.10">
    <property type="entry name" value="Ribonuclease Inhibitor"/>
    <property type="match status" value="3"/>
</dbReference>
<dbReference type="EMBL" id="JAGEUA010000002">
    <property type="protein sequence ID" value="KAL1006544.1"/>
    <property type="molecule type" value="Genomic_DNA"/>
</dbReference>
<gene>
    <name evidence="2" type="ORF">UPYG_G00073650</name>
</gene>
<dbReference type="AlphaFoldDB" id="A0ABD0XF60"/>
<dbReference type="InterPro" id="IPR042419">
    <property type="entry name" value="LRC31"/>
</dbReference>
<protein>
    <recommendedName>
        <fullName evidence="4">Leucine-rich repeat-containing protein 31</fullName>
    </recommendedName>
</protein>
<sequence length="585" mass="63422">MSVCDWTDVRRGRSPFELIMNQIRRKRTTSDRKLTSGHFLSQQADSGGIPEDKETEEKDGGGVFTNPADQAESVFDMGWGRVCLFIQRLGKRADSRLLSLAYCDLTATDLLELATLLPFLSLLEEMDLSWNELIGGCLRSLTSHLQSVGGLRTIRLSSCRLTADDISALGDALEFVPVLEILDLSWNAGVGGGALIGIMGKVHPTLQELHMVACQLTKTDADILGNIVSVLPRLCVLDVSCNPLLASTQTQTEGTMCNAESGVASLGGLLPSLSHAPSLTTLRLHDCGLTTHSLQLLGGSFHCLRSLCQLDLSCNKGMAGGLSLLTTHLAQLSHLWNLDLHLCYLTRADLQALIQELPLLTELKELDLSSNKEVGTVISDLVSALPLSQMKLLPLNGCRLNHESFTSLVLVMSYLQCIDVSWNKVVGGHLTLLLNALQPSITQELRLSSCDLITDDLLHLAAVCKRGLLCSLRVLDLSNNRNVEAEGWSGLLAGGGLASLEELDLSLRPLTSKPSNLTWIPALLSALPHLPALTHLSLQGWTLNTQGQEQLVHALRKRTVILELDTPTSAFSANQEGPEKAHIEE</sequence>
<keyword evidence="3" id="KW-1185">Reference proteome</keyword>
<dbReference type="Proteomes" id="UP001557470">
    <property type="component" value="Unassembled WGS sequence"/>
</dbReference>
<feature type="compositionally biased region" description="Basic and acidic residues" evidence="1">
    <location>
        <begin position="50"/>
        <end position="60"/>
    </location>
</feature>
<dbReference type="Pfam" id="PF13516">
    <property type="entry name" value="LRR_6"/>
    <property type="match status" value="1"/>
</dbReference>
<dbReference type="PANTHER" id="PTHR24109">
    <property type="entry name" value="LEUCINE-RICH REPEAT-CONTAINING PROTEIN 31"/>
    <property type="match status" value="1"/>
</dbReference>